<proteinExistence type="predicted"/>
<name>A0ABN6KHP9_9LEPT</name>
<dbReference type="SUPFAM" id="SSF54593">
    <property type="entry name" value="Glyoxalase/Bleomycin resistance protein/Dihydroxybiphenyl dioxygenase"/>
    <property type="match status" value="1"/>
</dbReference>
<reference evidence="2 3" key="1">
    <citation type="submission" date="2021-08" db="EMBL/GenBank/DDBJ databases">
        <title>Complete genome sequence of Leptospira kobayashii strain E30.</title>
        <authorList>
            <person name="Nakao R."/>
            <person name="Nakamura S."/>
            <person name="Masuzawa T."/>
            <person name="Koizumi N."/>
        </authorList>
    </citation>
    <scope>NUCLEOTIDE SEQUENCE [LARGE SCALE GENOMIC DNA]</scope>
    <source>
        <strain evidence="2 3">E30</strain>
    </source>
</reference>
<dbReference type="InterPro" id="IPR037523">
    <property type="entry name" value="VOC_core"/>
</dbReference>
<evidence type="ECO:0000313" key="2">
    <source>
        <dbReference type="EMBL" id="BDA80260.1"/>
    </source>
</evidence>
<evidence type="ECO:0000259" key="1">
    <source>
        <dbReference type="PROSITE" id="PS51819"/>
    </source>
</evidence>
<dbReference type="EMBL" id="AP025028">
    <property type="protein sequence ID" value="BDA80260.1"/>
    <property type="molecule type" value="Genomic_DNA"/>
</dbReference>
<dbReference type="InterPro" id="IPR029068">
    <property type="entry name" value="Glyas_Bleomycin-R_OHBP_Dase"/>
</dbReference>
<accession>A0ABN6KHP9</accession>
<dbReference type="InterPro" id="IPR004360">
    <property type="entry name" value="Glyas_Fos-R_dOase_dom"/>
</dbReference>
<gene>
    <name evidence="2" type="ORF">LPTSP3_g31900</name>
</gene>
<dbReference type="Gene3D" id="3.10.180.10">
    <property type="entry name" value="2,3-Dihydroxybiphenyl 1,2-Dioxygenase, domain 1"/>
    <property type="match status" value="1"/>
</dbReference>
<keyword evidence="3" id="KW-1185">Reference proteome</keyword>
<dbReference type="Proteomes" id="UP000245263">
    <property type="component" value="Chromosome 1"/>
</dbReference>
<feature type="domain" description="VOC" evidence="1">
    <location>
        <begin position="6"/>
        <end position="120"/>
    </location>
</feature>
<sequence length="121" mass="13389">MATLKGADFLAIQVKNIEASKKFYTEVLGFRTASFSPPHAVVFDTSPIPFAIREPVVDLSQLKNPGTGIALWFKCDDSVAYCKEIREKGAEIISSPEMGPFGMTFQFKDLDGYILTVHDKP</sequence>
<evidence type="ECO:0000313" key="3">
    <source>
        <dbReference type="Proteomes" id="UP000245263"/>
    </source>
</evidence>
<dbReference type="PROSITE" id="PS51819">
    <property type="entry name" value="VOC"/>
    <property type="match status" value="1"/>
</dbReference>
<dbReference type="Pfam" id="PF00903">
    <property type="entry name" value="Glyoxalase"/>
    <property type="match status" value="1"/>
</dbReference>
<organism evidence="2 3">
    <name type="scientific">Leptospira kobayashii</name>
    <dbReference type="NCBI Taxonomy" id="1917830"/>
    <lineage>
        <taxon>Bacteria</taxon>
        <taxon>Pseudomonadati</taxon>
        <taxon>Spirochaetota</taxon>
        <taxon>Spirochaetia</taxon>
        <taxon>Leptospirales</taxon>
        <taxon>Leptospiraceae</taxon>
        <taxon>Leptospira</taxon>
    </lineage>
</organism>
<protein>
    <submittedName>
        <fullName evidence="2">Glyoxalase</fullName>
    </submittedName>
</protein>